<feature type="region of interest" description="Disordered" evidence="1">
    <location>
        <begin position="50"/>
        <end position="76"/>
    </location>
</feature>
<organism evidence="2 3">
    <name type="scientific">Rhizobium gallicum bv. gallicum R602sp</name>
    <dbReference type="NCBI Taxonomy" id="1041138"/>
    <lineage>
        <taxon>Bacteria</taxon>
        <taxon>Pseudomonadati</taxon>
        <taxon>Pseudomonadota</taxon>
        <taxon>Alphaproteobacteria</taxon>
        <taxon>Hyphomicrobiales</taxon>
        <taxon>Rhizobiaceae</taxon>
        <taxon>Rhizobium/Agrobacterium group</taxon>
        <taxon>Rhizobium</taxon>
    </lineage>
</organism>
<protein>
    <submittedName>
        <fullName evidence="2">Uncharacterized protein</fullName>
    </submittedName>
</protein>
<sequence length="76" mass="8479">MTATKDAFFNATKMSARDKAEATDHTARAIIADEAKLREKKTEKLKALRLQRQAEAEPELPAPKRKRKVSVKSAGQ</sequence>
<name>A0A0B4X8H3_9HYPH</name>
<dbReference type="HOGENOM" id="CLU_200538_0_0_5"/>
<dbReference type="KEGG" id="rga:RGR602_CH03510"/>
<dbReference type="RefSeq" id="WP_039846116.1">
    <property type="nucleotide sequence ID" value="NZ_CP006877.1"/>
</dbReference>
<dbReference type="EMBL" id="CP006877">
    <property type="protein sequence ID" value="AJD42817.1"/>
    <property type="molecule type" value="Genomic_DNA"/>
</dbReference>
<keyword evidence="3" id="KW-1185">Reference proteome</keyword>
<gene>
    <name evidence="2" type="ORF">RGR602_CH03510</name>
</gene>
<evidence type="ECO:0000313" key="3">
    <source>
        <dbReference type="Proteomes" id="UP000031368"/>
    </source>
</evidence>
<evidence type="ECO:0000256" key="1">
    <source>
        <dbReference type="SAM" id="MobiDB-lite"/>
    </source>
</evidence>
<evidence type="ECO:0000313" key="2">
    <source>
        <dbReference type="EMBL" id="AJD42817.1"/>
    </source>
</evidence>
<dbReference type="Proteomes" id="UP000031368">
    <property type="component" value="Chromosome"/>
</dbReference>
<dbReference type="AlphaFoldDB" id="A0A0B4X8H3"/>
<accession>A0A0B4X8H3</accession>
<reference evidence="2 3" key="1">
    <citation type="submission" date="2013-11" db="EMBL/GenBank/DDBJ databases">
        <title>Complete genome sequence of Rhizobium gallicum bv. gallicum R602.</title>
        <authorList>
            <person name="Bustos P."/>
            <person name="Santamaria R.I."/>
            <person name="Lozano L."/>
            <person name="Acosta J.L."/>
            <person name="Ormeno-Orrillo E."/>
            <person name="Rogel M.A."/>
            <person name="Romero D."/>
            <person name="Cevallos M.A."/>
            <person name="Martinez-Romero E."/>
            <person name="Gonzalez V."/>
        </authorList>
    </citation>
    <scope>NUCLEOTIDE SEQUENCE [LARGE SCALE GENOMIC DNA]</scope>
    <source>
        <strain evidence="2 3">R602</strain>
    </source>
</reference>
<proteinExistence type="predicted"/>